<dbReference type="Proteomes" id="UP000562254">
    <property type="component" value="Unassembled WGS sequence"/>
</dbReference>
<dbReference type="EMBL" id="JACIJE010000021">
    <property type="protein sequence ID" value="MBB5691864.1"/>
    <property type="molecule type" value="Genomic_DNA"/>
</dbReference>
<evidence type="ECO:0008006" key="4">
    <source>
        <dbReference type="Google" id="ProtNLM"/>
    </source>
</evidence>
<accession>A0A840YD87</accession>
<feature type="region of interest" description="Disordered" evidence="1">
    <location>
        <begin position="1"/>
        <end position="24"/>
    </location>
</feature>
<sequence length="159" mass="17086">MAIDQCPDRVGPAATAQRRHPQAEIAEQSADAVLEVLLLPDHRRACCQAGTLLPRAGGLHVNWAEPAHAQQVGETDRAGAISKVGDATTRVALFEAAHVLLTRVAKWSALKAWGVRVAQRRGAKRAKVAVARKLAGVLHRMWVSETDFRYGTPAAAMEG</sequence>
<gene>
    <name evidence="2" type="ORF">FHS88_004025</name>
</gene>
<protein>
    <recommendedName>
        <fullName evidence="4">Transposase</fullName>
    </recommendedName>
</protein>
<evidence type="ECO:0000313" key="3">
    <source>
        <dbReference type="Proteomes" id="UP000562254"/>
    </source>
</evidence>
<evidence type="ECO:0000313" key="2">
    <source>
        <dbReference type="EMBL" id="MBB5691864.1"/>
    </source>
</evidence>
<name>A0A840YD87_9PROT</name>
<evidence type="ECO:0000256" key="1">
    <source>
        <dbReference type="SAM" id="MobiDB-lite"/>
    </source>
</evidence>
<proteinExistence type="predicted"/>
<reference evidence="2 3" key="1">
    <citation type="submission" date="2020-08" db="EMBL/GenBank/DDBJ databases">
        <title>Genomic Encyclopedia of Type Strains, Phase IV (KMG-IV): sequencing the most valuable type-strain genomes for metagenomic binning, comparative biology and taxonomic classification.</title>
        <authorList>
            <person name="Goeker M."/>
        </authorList>
    </citation>
    <scope>NUCLEOTIDE SEQUENCE [LARGE SCALE GENOMIC DNA]</scope>
    <source>
        <strain evidence="2 3">DSM 25895</strain>
    </source>
</reference>
<keyword evidence="3" id="KW-1185">Reference proteome</keyword>
<comment type="caution">
    <text evidence="2">The sequence shown here is derived from an EMBL/GenBank/DDBJ whole genome shotgun (WGS) entry which is preliminary data.</text>
</comment>
<organism evidence="2 3">
    <name type="scientific">Neoroseomonas alkaliterrae</name>
    <dbReference type="NCBI Taxonomy" id="1452450"/>
    <lineage>
        <taxon>Bacteria</taxon>
        <taxon>Pseudomonadati</taxon>
        <taxon>Pseudomonadota</taxon>
        <taxon>Alphaproteobacteria</taxon>
        <taxon>Acetobacterales</taxon>
        <taxon>Acetobacteraceae</taxon>
        <taxon>Neoroseomonas</taxon>
    </lineage>
</organism>
<dbReference type="AlphaFoldDB" id="A0A840YD87"/>